<dbReference type="Pfam" id="PF01395">
    <property type="entry name" value="PBP_GOBP"/>
    <property type="match status" value="1"/>
</dbReference>
<dbReference type="SUPFAM" id="SSF47565">
    <property type="entry name" value="Insect pheromone/odorant-binding proteins"/>
    <property type="match status" value="1"/>
</dbReference>
<proteinExistence type="inferred from homology"/>
<dbReference type="GO" id="GO:0005549">
    <property type="term" value="F:odorant binding"/>
    <property type="evidence" value="ECO:0007669"/>
    <property type="project" value="InterPro"/>
</dbReference>
<dbReference type="Gene3D" id="1.10.238.20">
    <property type="entry name" value="Pheromone/general odorant binding protein domain"/>
    <property type="match status" value="1"/>
</dbReference>
<keyword evidence="4 5" id="KW-0732">Signal</keyword>
<name>A0A6P8XZ33_THRPL</name>
<sequence length="146" mass="15795">MLAVVLLAVLCGQQVFGAATASTAATQMPDMHEIMEMCMTETGTSMDDVLSWADGGDASENTKCQMKCVLMKANMMTNSGHFNVENMIASLPAEQHAIARECAMIEQGGDLCDLAYRNQMCMRDKSPDFYADHIKMMATAAPAPSK</sequence>
<accession>A0A6P8XZ33</accession>
<dbReference type="CDD" id="cd23992">
    <property type="entry name" value="PBP_GOBP"/>
    <property type="match status" value="1"/>
</dbReference>
<dbReference type="PANTHER" id="PTHR11857:SF43">
    <property type="entry name" value="GEO07291P1-RELATED"/>
    <property type="match status" value="1"/>
</dbReference>
<dbReference type="InParanoid" id="A0A6P8XZ33"/>
<dbReference type="InterPro" id="IPR006170">
    <property type="entry name" value="PBP/GOBP"/>
</dbReference>
<dbReference type="GeneID" id="117640182"/>
<evidence type="ECO:0000313" key="7">
    <source>
        <dbReference type="RefSeq" id="XP_034232373.1"/>
    </source>
</evidence>
<dbReference type="KEGG" id="tpal:117640182"/>
<evidence type="ECO:0000256" key="3">
    <source>
        <dbReference type="ARBA" id="ARBA00022525"/>
    </source>
</evidence>
<protein>
    <submittedName>
        <fullName evidence="7">General odorant-binding protein 56h-like</fullName>
    </submittedName>
</protein>
<evidence type="ECO:0000256" key="4">
    <source>
        <dbReference type="ARBA" id="ARBA00022729"/>
    </source>
</evidence>
<dbReference type="PANTHER" id="PTHR11857">
    <property type="entry name" value="ODORANT BINDING PROTEIN-RELATED"/>
    <property type="match status" value="1"/>
</dbReference>
<comment type="similarity">
    <text evidence="2">Belongs to the PBP/GOBP family.</text>
</comment>
<dbReference type="FunCoup" id="A0A6P8XZ33">
    <property type="interactions" value="8"/>
</dbReference>
<dbReference type="Proteomes" id="UP000515158">
    <property type="component" value="Unplaced"/>
</dbReference>
<evidence type="ECO:0000313" key="6">
    <source>
        <dbReference type="Proteomes" id="UP000515158"/>
    </source>
</evidence>
<keyword evidence="6" id="KW-1185">Reference proteome</keyword>
<reference evidence="7" key="1">
    <citation type="submission" date="2025-08" db="UniProtKB">
        <authorList>
            <consortium name="RefSeq"/>
        </authorList>
    </citation>
    <scope>IDENTIFICATION</scope>
    <source>
        <tissue evidence="7">Total insect</tissue>
    </source>
</reference>
<dbReference type="GO" id="GO:0005615">
    <property type="term" value="C:extracellular space"/>
    <property type="evidence" value="ECO:0007669"/>
    <property type="project" value="TreeGrafter"/>
</dbReference>
<gene>
    <name evidence="7" type="primary">LOC117640182</name>
</gene>
<dbReference type="RefSeq" id="XP_034232373.1">
    <property type="nucleotide sequence ID" value="XM_034376482.1"/>
</dbReference>
<evidence type="ECO:0000256" key="2">
    <source>
        <dbReference type="ARBA" id="ARBA00008098"/>
    </source>
</evidence>
<organism evidence="7">
    <name type="scientific">Thrips palmi</name>
    <name type="common">Melon thrips</name>
    <dbReference type="NCBI Taxonomy" id="161013"/>
    <lineage>
        <taxon>Eukaryota</taxon>
        <taxon>Metazoa</taxon>
        <taxon>Ecdysozoa</taxon>
        <taxon>Arthropoda</taxon>
        <taxon>Hexapoda</taxon>
        <taxon>Insecta</taxon>
        <taxon>Pterygota</taxon>
        <taxon>Neoptera</taxon>
        <taxon>Paraneoptera</taxon>
        <taxon>Thysanoptera</taxon>
        <taxon>Terebrantia</taxon>
        <taxon>Thripoidea</taxon>
        <taxon>Thripidae</taxon>
        <taxon>Thrips</taxon>
    </lineage>
</organism>
<dbReference type="OrthoDB" id="8194670at2759"/>
<dbReference type="SMART" id="SM00708">
    <property type="entry name" value="PhBP"/>
    <property type="match status" value="1"/>
</dbReference>
<feature type="chain" id="PRO_5027895909" evidence="5">
    <location>
        <begin position="18"/>
        <end position="146"/>
    </location>
</feature>
<evidence type="ECO:0000256" key="1">
    <source>
        <dbReference type="ARBA" id="ARBA00004613"/>
    </source>
</evidence>
<dbReference type="GO" id="GO:0007608">
    <property type="term" value="P:sensory perception of smell"/>
    <property type="evidence" value="ECO:0007669"/>
    <property type="project" value="TreeGrafter"/>
</dbReference>
<comment type="subcellular location">
    <subcellularLocation>
        <location evidence="1">Secreted</location>
    </subcellularLocation>
</comment>
<dbReference type="InterPro" id="IPR036728">
    <property type="entry name" value="PBP_GOBP_sf"/>
</dbReference>
<evidence type="ECO:0000256" key="5">
    <source>
        <dbReference type="SAM" id="SignalP"/>
    </source>
</evidence>
<dbReference type="AlphaFoldDB" id="A0A6P8XZ33"/>
<feature type="signal peptide" evidence="5">
    <location>
        <begin position="1"/>
        <end position="17"/>
    </location>
</feature>
<keyword evidence="3" id="KW-0964">Secreted</keyword>